<proteinExistence type="predicted"/>
<dbReference type="Pfam" id="PF16344">
    <property type="entry name" value="FecR_C"/>
    <property type="match status" value="1"/>
</dbReference>
<accession>A0ABY4I6X0</accession>
<feature type="transmembrane region" description="Helical" evidence="1">
    <location>
        <begin position="16"/>
        <end position="33"/>
    </location>
</feature>
<evidence type="ECO:0000313" key="5">
    <source>
        <dbReference type="Proteomes" id="UP000830198"/>
    </source>
</evidence>
<sequence>MPTKQANTRSRRKSPFIIIVVLCVITLLSVFLLRKPKEVLASFHEKGQTYTTYEGVLGERKKITLPDGTPVILNSNTKLLVPADFAKSRTLLLDGEAYFDSAAHPLTVKTNILTMTSTRPAAFKMRCFEAQQGATAYVLSGEVKVSKSYHSKTDDQPEMLGPGNMVLANKEIDLMEKETYHTADMEAWLQDKLVFHDEPFMNAVRKLEEWYSTEIYVEGDVSAAGGINGEFSQAPLTRVLEEIRQTAGFSYKIRKNKVAIDF</sequence>
<keyword evidence="1" id="KW-1133">Transmembrane helix</keyword>
<protein>
    <submittedName>
        <fullName evidence="4">DUF4974 domain-containing protein</fullName>
    </submittedName>
</protein>
<dbReference type="Pfam" id="PF04773">
    <property type="entry name" value="FecR"/>
    <property type="match status" value="1"/>
</dbReference>
<dbReference type="Gene3D" id="3.55.50.30">
    <property type="match status" value="1"/>
</dbReference>
<dbReference type="PANTHER" id="PTHR30273:SF2">
    <property type="entry name" value="PROTEIN FECR"/>
    <property type="match status" value="1"/>
</dbReference>
<name>A0ABY4I6X0_CHIFI</name>
<dbReference type="Proteomes" id="UP000830198">
    <property type="component" value="Chromosome"/>
</dbReference>
<dbReference type="RefSeq" id="WP_247813954.1">
    <property type="nucleotide sequence ID" value="NZ_CP095855.1"/>
</dbReference>
<dbReference type="EMBL" id="CP095855">
    <property type="protein sequence ID" value="UPK71841.1"/>
    <property type="molecule type" value="Genomic_DNA"/>
</dbReference>
<evidence type="ECO:0000259" key="3">
    <source>
        <dbReference type="Pfam" id="PF16344"/>
    </source>
</evidence>
<evidence type="ECO:0000256" key="1">
    <source>
        <dbReference type="SAM" id="Phobius"/>
    </source>
</evidence>
<feature type="domain" description="FecR protein" evidence="2">
    <location>
        <begin position="58"/>
        <end position="144"/>
    </location>
</feature>
<keyword evidence="1" id="KW-0812">Transmembrane</keyword>
<feature type="domain" description="Protein FecR C-terminal" evidence="3">
    <location>
        <begin position="192"/>
        <end position="260"/>
    </location>
</feature>
<keyword evidence="1" id="KW-0472">Membrane</keyword>
<dbReference type="PANTHER" id="PTHR30273">
    <property type="entry name" value="PERIPLASMIC SIGNAL SENSOR AND SIGMA FACTOR ACTIVATOR FECR-RELATED"/>
    <property type="match status" value="1"/>
</dbReference>
<reference evidence="4 5" key="1">
    <citation type="submission" date="2022-04" db="EMBL/GenBank/DDBJ databases">
        <title>The arsenic-methylating capacity of Chitinophaga filiformis YT5 during chitin decomposition.</title>
        <authorList>
            <person name="Chen G."/>
            <person name="Liang Y."/>
        </authorList>
    </citation>
    <scope>NUCLEOTIDE SEQUENCE [LARGE SCALE GENOMIC DNA]</scope>
    <source>
        <strain evidence="4 5">YT5</strain>
    </source>
</reference>
<evidence type="ECO:0000313" key="4">
    <source>
        <dbReference type="EMBL" id="UPK71841.1"/>
    </source>
</evidence>
<dbReference type="InterPro" id="IPR012373">
    <property type="entry name" value="Ferrdict_sens_TM"/>
</dbReference>
<dbReference type="InterPro" id="IPR006860">
    <property type="entry name" value="FecR"/>
</dbReference>
<keyword evidence="5" id="KW-1185">Reference proteome</keyword>
<organism evidence="4 5">
    <name type="scientific">Chitinophaga filiformis</name>
    <name type="common">Myxococcus filiformis</name>
    <name type="synonym">Flexibacter filiformis</name>
    <dbReference type="NCBI Taxonomy" id="104663"/>
    <lineage>
        <taxon>Bacteria</taxon>
        <taxon>Pseudomonadati</taxon>
        <taxon>Bacteroidota</taxon>
        <taxon>Chitinophagia</taxon>
        <taxon>Chitinophagales</taxon>
        <taxon>Chitinophagaceae</taxon>
        <taxon>Chitinophaga</taxon>
    </lineage>
</organism>
<evidence type="ECO:0000259" key="2">
    <source>
        <dbReference type="Pfam" id="PF04773"/>
    </source>
</evidence>
<dbReference type="Gene3D" id="2.60.120.1440">
    <property type="match status" value="1"/>
</dbReference>
<dbReference type="InterPro" id="IPR032508">
    <property type="entry name" value="FecR_C"/>
</dbReference>
<gene>
    <name evidence="4" type="ORF">MYF79_11160</name>
</gene>